<protein>
    <recommendedName>
        <fullName evidence="12">Protein CyaE</fullName>
    </recommendedName>
</protein>
<keyword evidence="3" id="KW-0813">Transport</keyword>
<sequence>MRLFKAEKILLIITLIFSANQHCAASETGGQKPVARNNITDLIELQEELTLEECINIALENNPDITQGKWNIEVAKAEADISAGQLWPTIQAALGYNYYLDNQRLVSPKIPAESSTFTNDIISGDIVLRLPLYTGGRLQNLFKSKNYLTESSGNMLMHTRREVVFKVSHVFYSILGHEKVKDSLVFSQQVLEEHHKRVCELMEVEKAARVDILRTEVRLADIEQRLLRENNILDLQKALLENLLGVNTLSRPLDVKGELTLYDLSIDLNQSISEAFNQRRDFQALQSRVEAQKKNVDIFEAGYRPIVSLEATYGARWTAGQTIGGSDTSEDVGRVGVVAEIPLFEGGQIRARIRRERSKLWVEKESLRNLQLRIKLEVKIAVSNIESTKARVRATEKAVEQAKESLRIEREKYDLGKGTIIDVLDAQSAMLESQTNYYSSLVDYNVAVAGWYLAVGREK</sequence>
<feature type="signal peptide" evidence="9">
    <location>
        <begin position="1"/>
        <end position="24"/>
    </location>
</feature>
<organism evidence="10 11">
    <name type="scientific">Candidatus Schekmanbacteria bacterium RBG_13_48_7</name>
    <dbReference type="NCBI Taxonomy" id="1817878"/>
    <lineage>
        <taxon>Bacteria</taxon>
        <taxon>Candidatus Schekmaniibacteriota</taxon>
    </lineage>
</organism>
<name>A0A1F7RRA4_9BACT</name>
<dbReference type="GO" id="GO:0009279">
    <property type="term" value="C:cell outer membrane"/>
    <property type="evidence" value="ECO:0007669"/>
    <property type="project" value="UniProtKB-SubCell"/>
</dbReference>
<comment type="similarity">
    <text evidence="2">Belongs to the outer membrane factor (OMF) (TC 1.B.17) family.</text>
</comment>
<dbReference type="GO" id="GO:1990281">
    <property type="term" value="C:efflux pump complex"/>
    <property type="evidence" value="ECO:0007669"/>
    <property type="project" value="TreeGrafter"/>
</dbReference>
<evidence type="ECO:0000256" key="4">
    <source>
        <dbReference type="ARBA" id="ARBA00022452"/>
    </source>
</evidence>
<keyword evidence="5" id="KW-0812">Transmembrane</keyword>
<evidence type="ECO:0000256" key="5">
    <source>
        <dbReference type="ARBA" id="ARBA00022692"/>
    </source>
</evidence>
<evidence type="ECO:0000256" key="6">
    <source>
        <dbReference type="ARBA" id="ARBA00023136"/>
    </source>
</evidence>
<evidence type="ECO:0000256" key="3">
    <source>
        <dbReference type="ARBA" id="ARBA00022448"/>
    </source>
</evidence>
<keyword evidence="9" id="KW-0732">Signal</keyword>
<comment type="caution">
    <text evidence="10">The sequence shown here is derived from an EMBL/GenBank/DDBJ whole genome shotgun (WGS) entry which is preliminary data.</text>
</comment>
<feature type="coiled-coil region" evidence="8">
    <location>
        <begin position="385"/>
        <end position="412"/>
    </location>
</feature>
<dbReference type="SUPFAM" id="SSF56954">
    <property type="entry name" value="Outer membrane efflux proteins (OEP)"/>
    <property type="match status" value="1"/>
</dbReference>
<evidence type="ECO:0000313" key="10">
    <source>
        <dbReference type="EMBL" id="OGL43880.1"/>
    </source>
</evidence>
<dbReference type="Proteomes" id="UP000179266">
    <property type="component" value="Unassembled WGS sequence"/>
</dbReference>
<dbReference type="Pfam" id="PF02321">
    <property type="entry name" value="OEP"/>
    <property type="match status" value="2"/>
</dbReference>
<evidence type="ECO:0000256" key="9">
    <source>
        <dbReference type="SAM" id="SignalP"/>
    </source>
</evidence>
<evidence type="ECO:0000313" key="11">
    <source>
        <dbReference type="Proteomes" id="UP000179266"/>
    </source>
</evidence>
<evidence type="ECO:0000256" key="7">
    <source>
        <dbReference type="ARBA" id="ARBA00023237"/>
    </source>
</evidence>
<gene>
    <name evidence="10" type="ORF">A2161_17735</name>
</gene>
<dbReference type="AlphaFoldDB" id="A0A1F7RRA4"/>
<dbReference type="PANTHER" id="PTHR30026">
    <property type="entry name" value="OUTER MEMBRANE PROTEIN TOLC"/>
    <property type="match status" value="1"/>
</dbReference>
<keyword evidence="8" id="KW-0175">Coiled coil</keyword>
<dbReference type="InterPro" id="IPR051906">
    <property type="entry name" value="TolC-like"/>
</dbReference>
<evidence type="ECO:0008006" key="12">
    <source>
        <dbReference type="Google" id="ProtNLM"/>
    </source>
</evidence>
<proteinExistence type="inferred from homology"/>
<evidence type="ECO:0000256" key="8">
    <source>
        <dbReference type="SAM" id="Coils"/>
    </source>
</evidence>
<reference evidence="10 11" key="1">
    <citation type="journal article" date="2016" name="Nat. Commun.">
        <title>Thousands of microbial genomes shed light on interconnected biogeochemical processes in an aquifer system.</title>
        <authorList>
            <person name="Anantharaman K."/>
            <person name="Brown C.T."/>
            <person name="Hug L.A."/>
            <person name="Sharon I."/>
            <person name="Castelle C.J."/>
            <person name="Probst A.J."/>
            <person name="Thomas B.C."/>
            <person name="Singh A."/>
            <person name="Wilkins M.J."/>
            <person name="Karaoz U."/>
            <person name="Brodie E.L."/>
            <person name="Williams K.H."/>
            <person name="Hubbard S.S."/>
            <person name="Banfield J.F."/>
        </authorList>
    </citation>
    <scope>NUCLEOTIDE SEQUENCE [LARGE SCALE GENOMIC DNA]</scope>
</reference>
<dbReference type="EMBL" id="MGDD01000251">
    <property type="protein sequence ID" value="OGL43880.1"/>
    <property type="molecule type" value="Genomic_DNA"/>
</dbReference>
<dbReference type="InterPro" id="IPR003423">
    <property type="entry name" value="OMP_efflux"/>
</dbReference>
<accession>A0A1F7RRA4</accession>
<dbReference type="GO" id="GO:0015288">
    <property type="term" value="F:porin activity"/>
    <property type="evidence" value="ECO:0007669"/>
    <property type="project" value="TreeGrafter"/>
</dbReference>
<dbReference type="Gene3D" id="1.20.1600.10">
    <property type="entry name" value="Outer membrane efflux proteins (OEP)"/>
    <property type="match status" value="1"/>
</dbReference>
<dbReference type="PANTHER" id="PTHR30026:SF20">
    <property type="entry name" value="OUTER MEMBRANE PROTEIN TOLC"/>
    <property type="match status" value="1"/>
</dbReference>
<comment type="subcellular location">
    <subcellularLocation>
        <location evidence="1">Cell outer membrane</location>
    </subcellularLocation>
</comment>
<dbReference type="GO" id="GO:0015562">
    <property type="term" value="F:efflux transmembrane transporter activity"/>
    <property type="evidence" value="ECO:0007669"/>
    <property type="project" value="InterPro"/>
</dbReference>
<evidence type="ECO:0000256" key="1">
    <source>
        <dbReference type="ARBA" id="ARBA00004442"/>
    </source>
</evidence>
<keyword evidence="6" id="KW-0472">Membrane</keyword>
<keyword evidence="7" id="KW-0998">Cell outer membrane</keyword>
<feature type="chain" id="PRO_5009532239" description="Protein CyaE" evidence="9">
    <location>
        <begin position="25"/>
        <end position="459"/>
    </location>
</feature>
<evidence type="ECO:0000256" key="2">
    <source>
        <dbReference type="ARBA" id="ARBA00007613"/>
    </source>
</evidence>
<keyword evidence="4" id="KW-1134">Transmembrane beta strand</keyword>